<proteinExistence type="predicted"/>
<reference evidence="2" key="1">
    <citation type="submission" date="2012-01" db="EMBL/GenBank/DDBJ databases">
        <title>Phylogeny of Nepomorpha.</title>
        <authorList>
            <person name="Li M."/>
            <person name="Wang J."/>
            <person name="Liu H."/>
            <person name="Bu W."/>
        </authorList>
    </citation>
    <scope>NUCLEOTIDE SEQUENCE</scope>
</reference>
<feature type="region of interest" description="Disordered" evidence="1">
    <location>
        <begin position="43"/>
        <end position="115"/>
    </location>
</feature>
<evidence type="ECO:0000313" key="2">
    <source>
        <dbReference type="EMBL" id="AFW04371.1"/>
    </source>
</evidence>
<protein>
    <submittedName>
        <fullName evidence="2">Deformed</fullName>
    </submittedName>
</protein>
<feature type="compositionally biased region" description="Pro residues" evidence="1">
    <location>
        <begin position="48"/>
        <end position="64"/>
    </location>
</feature>
<organism evidence="2">
    <name type="scientific">Nerthra indica</name>
    <dbReference type="NCBI Taxonomy" id="1249914"/>
    <lineage>
        <taxon>Eukaryota</taxon>
        <taxon>Metazoa</taxon>
        <taxon>Ecdysozoa</taxon>
        <taxon>Arthropoda</taxon>
        <taxon>Hexapoda</taxon>
        <taxon>Insecta</taxon>
        <taxon>Pterygota</taxon>
        <taxon>Neoptera</taxon>
        <taxon>Paraneoptera</taxon>
        <taxon>Hemiptera</taxon>
        <taxon>Heteroptera</taxon>
        <taxon>Panheteroptera</taxon>
        <taxon>Nepomorpha</taxon>
        <taxon>Gelastocoridae</taxon>
        <taxon>Nerthra</taxon>
    </lineage>
</organism>
<dbReference type="AlphaFoldDB" id="K7T3V2"/>
<accession>K7T3V2</accession>
<sequence>TEEYSQSNYITTDFFNHHHGQYHHGYHHQPTYQAGYGYNYYQEGLVPPEAPPQALPPPIPPPEDNSPKSSSSPHLRSPRPVLHHEESDQDTVDDEELLTMDEGSPVTADECSESGERIIYPWMR</sequence>
<feature type="non-terminal residue" evidence="2">
    <location>
        <position position="1"/>
    </location>
</feature>
<dbReference type="EMBL" id="JQ409435">
    <property type="protein sequence ID" value="AFW04371.1"/>
    <property type="molecule type" value="Genomic_DNA"/>
</dbReference>
<name>K7T3V2_9HEMI</name>
<feature type="non-terminal residue" evidence="2">
    <location>
        <position position="124"/>
    </location>
</feature>
<evidence type="ECO:0000256" key="1">
    <source>
        <dbReference type="SAM" id="MobiDB-lite"/>
    </source>
</evidence>
<gene>
    <name evidence="2" type="primary">Dfd</name>
</gene>
<feature type="compositionally biased region" description="Acidic residues" evidence="1">
    <location>
        <begin position="87"/>
        <end position="99"/>
    </location>
</feature>